<dbReference type="PROSITE" id="PS51063">
    <property type="entry name" value="HTH_CRP_2"/>
    <property type="match status" value="1"/>
</dbReference>
<keyword evidence="2" id="KW-0238">DNA-binding</keyword>
<evidence type="ECO:0000259" key="4">
    <source>
        <dbReference type="PROSITE" id="PS51063"/>
    </source>
</evidence>
<comment type="caution">
    <text evidence="5">The sequence shown here is derived from an EMBL/GenBank/DDBJ whole genome shotgun (WGS) entry which is preliminary data.</text>
</comment>
<dbReference type="CDD" id="cd00038">
    <property type="entry name" value="CAP_ED"/>
    <property type="match status" value="1"/>
</dbReference>
<reference evidence="5 6" key="1">
    <citation type="submission" date="2022-10" db="EMBL/GenBank/DDBJ databases">
        <title>Aestuariibacter sp. AA17 isolated from Montipora capitata coral fragment.</title>
        <authorList>
            <person name="Emsley S.A."/>
            <person name="Pfannmuller K.M."/>
            <person name="Loughran R.M."/>
            <person name="Shlafstein M."/>
            <person name="Papke E."/>
            <person name="Saw J.H."/>
            <person name="Ushijima B."/>
            <person name="Videau P."/>
        </authorList>
    </citation>
    <scope>NUCLEOTIDE SEQUENCE [LARGE SCALE GENOMIC DNA]</scope>
    <source>
        <strain evidence="5 6">AA17</strain>
    </source>
</reference>
<keyword evidence="3" id="KW-0804">Transcription</keyword>
<dbReference type="Pfam" id="PF00027">
    <property type="entry name" value="cNMP_binding"/>
    <property type="match status" value="1"/>
</dbReference>
<evidence type="ECO:0000256" key="3">
    <source>
        <dbReference type="ARBA" id="ARBA00023163"/>
    </source>
</evidence>
<dbReference type="SMART" id="SM00100">
    <property type="entry name" value="cNMP"/>
    <property type="match status" value="1"/>
</dbReference>
<dbReference type="SUPFAM" id="SSF46785">
    <property type="entry name" value="Winged helix' DNA-binding domain"/>
    <property type="match status" value="1"/>
</dbReference>
<dbReference type="InterPro" id="IPR018490">
    <property type="entry name" value="cNMP-bd_dom_sf"/>
</dbReference>
<evidence type="ECO:0000313" key="6">
    <source>
        <dbReference type="Proteomes" id="UP001652504"/>
    </source>
</evidence>
<proteinExistence type="predicted"/>
<dbReference type="InterPro" id="IPR036388">
    <property type="entry name" value="WH-like_DNA-bd_sf"/>
</dbReference>
<keyword evidence="6" id="KW-1185">Reference proteome</keyword>
<dbReference type="PANTHER" id="PTHR24567">
    <property type="entry name" value="CRP FAMILY TRANSCRIPTIONAL REGULATORY PROTEIN"/>
    <property type="match status" value="1"/>
</dbReference>
<dbReference type="InterPro" id="IPR036390">
    <property type="entry name" value="WH_DNA-bd_sf"/>
</dbReference>
<name>A0ABT3A6M0_9ALTE</name>
<evidence type="ECO:0000313" key="5">
    <source>
        <dbReference type="EMBL" id="MCV2884214.1"/>
    </source>
</evidence>
<dbReference type="SUPFAM" id="SSF51206">
    <property type="entry name" value="cAMP-binding domain-like"/>
    <property type="match status" value="1"/>
</dbReference>
<dbReference type="PANTHER" id="PTHR24567:SF75">
    <property type="entry name" value="FUMARATE AND NITRATE REDUCTION REGULATORY PROTEIN"/>
    <property type="match status" value="1"/>
</dbReference>
<dbReference type="Gene3D" id="1.10.10.10">
    <property type="entry name" value="Winged helix-like DNA-binding domain superfamily/Winged helix DNA-binding domain"/>
    <property type="match status" value="1"/>
</dbReference>
<keyword evidence="1" id="KW-0805">Transcription regulation</keyword>
<evidence type="ECO:0000256" key="2">
    <source>
        <dbReference type="ARBA" id="ARBA00023125"/>
    </source>
</evidence>
<dbReference type="SMART" id="SM00419">
    <property type="entry name" value="HTH_CRP"/>
    <property type="match status" value="1"/>
</dbReference>
<dbReference type="PROSITE" id="PS00042">
    <property type="entry name" value="HTH_CRP_1"/>
    <property type="match status" value="1"/>
</dbReference>
<dbReference type="InterPro" id="IPR014710">
    <property type="entry name" value="RmlC-like_jellyroll"/>
</dbReference>
<evidence type="ECO:0000256" key="1">
    <source>
        <dbReference type="ARBA" id="ARBA00023015"/>
    </source>
</evidence>
<dbReference type="Proteomes" id="UP001652504">
    <property type="component" value="Unassembled WGS sequence"/>
</dbReference>
<dbReference type="PRINTS" id="PR00034">
    <property type="entry name" value="HTHCRP"/>
</dbReference>
<dbReference type="CDD" id="cd00092">
    <property type="entry name" value="HTH_CRP"/>
    <property type="match status" value="1"/>
</dbReference>
<dbReference type="RefSeq" id="WP_263711421.1">
    <property type="nucleotide sequence ID" value="NZ_JAOWKX010000002.1"/>
</dbReference>
<dbReference type="InterPro" id="IPR050397">
    <property type="entry name" value="Env_Response_Regulators"/>
</dbReference>
<dbReference type="Pfam" id="PF13545">
    <property type="entry name" value="HTH_Crp_2"/>
    <property type="match status" value="1"/>
</dbReference>
<protein>
    <submittedName>
        <fullName evidence="5">Fumarate/nitrate reduction transcriptional regulator Fnr</fullName>
    </submittedName>
</protein>
<dbReference type="EMBL" id="JAOWKX010000002">
    <property type="protein sequence ID" value="MCV2884214.1"/>
    <property type="molecule type" value="Genomic_DNA"/>
</dbReference>
<dbReference type="InterPro" id="IPR018335">
    <property type="entry name" value="Tscrpt_reg_HTH_Crp-type_CS"/>
</dbReference>
<dbReference type="InterPro" id="IPR000595">
    <property type="entry name" value="cNMP-bd_dom"/>
</dbReference>
<sequence length="241" mass="26839">MEFSIRCQNCSFSHLCIPFSLSDSEISVLDDIIRRNKPLQPGQCITEYGKPLTSLFAVRSGSFKSYIMSADGEQQITGFHLPGDIIGFDGLSTQSHQSFTQALETSMVCEIPYTMLDDMSSTLPALRRQMTKLMSEEISHEQQVLMLINKRNAQERIIHFLLNLSARFKARGMSGSSFNLTMTRGEIGNYLGLTVETVSRILSKLNKQNLISVDGKLIELLSIDGLKEELSDSAPLSSACR</sequence>
<feature type="domain" description="HTH crp-type" evidence="4">
    <location>
        <begin position="151"/>
        <end position="224"/>
    </location>
</feature>
<accession>A0ABT3A6M0</accession>
<dbReference type="Gene3D" id="2.60.120.10">
    <property type="entry name" value="Jelly Rolls"/>
    <property type="match status" value="1"/>
</dbReference>
<dbReference type="InterPro" id="IPR012318">
    <property type="entry name" value="HTH_CRP"/>
</dbReference>
<gene>
    <name evidence="5" type="primary">fnr</name>
    <name evidence="5" type="ORF">OE749_05865</name>
</gene>
<dbReference type="NCBIfam" id="NF008365">
    <property type="entry name" value="PRK11161.1"/>
    <property type="match status" value="1"/>
</dbReference>
<organism evidence="5 6">
    <name type="scientific">Fluctibacter corallii</name>
    <dbReference type="NCBI Taxonomy" id="2984329"/>
    <lineage>
        <taxon>Bacteria</taxon>
        <taxon>Pseudomonadati</taxon>
        <taxon>Pseudomonadota</taxon>
        <taxon>Gammaproteobacteria</taxon>
        <taxon>Alteromonadales</taxon>
        <taxon>Alteromonadaceae</taxon>
        <taxon>Fluctibacter</taxon>
    </lineage>
</organism>